<evidence type="ECO:0000256" key="7">
    <source>
        <dbReference type="SAM" id="MobiDB-lite"/>
    </source>
</evidence>
<evidence type="ECO:0000256" key="4">
    <source>
        <dbReference type="ARBA" id="ARBA00023163"/>
    </source>
</evidence>
<organism evidence="8 9">
    <name type="scientific">Lachancea lanzarotensis</name>
    <dbReference type="NCBI Taxonomy" id="1245769"/>
    <lineage>
        <taxon>Eukaryota</taxon>
        <taxon>Fungi</taxon>
        <taxon>Dikarya</taxon>
        <taxon>Ascomycota</taxon>
        <taxon>Saccharomycotina</taxon>
        <taxon>Saccharomycetes</taxon>
        <taxon>Saccharomycetales</taxon>
        <taxon>Saccharomycetaceae</taxon>
        <taxon>Lachancea</taxon>
    </lineage>
</organism>
<dbReference type="STRING" id="1245769.A0A0C7N429"/>
<keyword evidence="2" id="KW-0678">Repressor</keyword>
<accession>A0A0C7N429</accession>
<dbReference type="GO" id="GO:0045944">
    <property type="term" value="P:positive regulation of transcription by RNA polymerase II"/>
    <property type="evidence" value="ECO:0007669"/>
    <property type="project" value="EnsemblFungi"/>
</dbReference>
<dbReference type="HOGENOM" id="CLU_067595_1_0_1"/>
<dbReference type="GO" id="GO:0043709">
    <property type="term" value="P:cell adhesion involved in single-species biofilm formation"/>
    <property type="evidence" value="ECO:0007669"/>
    <property type="project" value="EnsemblFungi"/>
</dbReference>
<gene>
    <name evidence="8" type="ORF">LALA0_S03e01244g</name>
</gene>
<dbReference type="EMBL" id="LN736362">
    <property type="protein sequence ID" value="CEP61366.1"/>
    <property type="molecule type" value="Genomic_DNA"/>
</dbReference>
<dbReference type="Pfam" id="PF08598">
    <property type="entry name" value="Sds3"/>
    <property type="match status" value="1"/>
</dbReference>
<keyword evidence="3" id="KW-0805">Transcription regulation</keyword>
<dbReference type="GO" id="GO:0061186">
    <property type="term" value="P:negative regulation of silent mating-type cassette heterochromatin formation"/>
    <property type="evidence" value="ECO:0007669"/>
    <property type="project" value="EnsemblFungi"/>
</dbReference>
<keyword evidence="5" id="KW-0539">Nucleus</keyword>
<name>A0A0C7N429_9SACH</name>
<keyword evidence="4" id="KW-0804">Transcription</keyword>
<protein>
    <submittedName>
        <fullName evidence="8">LALA0S03e01244g1_1</fullName>
    </submittedName>
</protein>
<sequence>MANTSGQLENISRKDKRRHNFESRVNKIVQNFSIDKDVHYRDRLTTLQTTLTTLHQGNNGLFLRSVRDLEEERDLELVRLRLFEEYRVDRSRIEFQEDIEKTKVEHEKIIKLCKEKLYESLESKMKKLQEERLLMDVANAHSYSMDYSRSKFQKTTRSATATAWDSSPNEFGKEASANESATDTGTERRSLRRRLATTVTSRAMSDEPDLTSAKESSAPPNYASENSDSFFLQGLSDSSELHVLLFGDKEREKKKTRGTNRLSTKAAPPLLSLKPEEVTEDIALIRTLSGQPPAPFKN</sequence>
<dbReference type="GO" id="GO:0000122">
    <property type="term" value="P:negative regulation of transcription by RNA polymerase II"/>
    <property type="evidence" value="ECO:0007669"/>
    <property type="project" value="EnsemblFungi"/>
</dbReference>
<keyword evidence="6" id="KW-0175">Coiled coil</keyword>
<evidence type="ECO:0000313" key="8">
    <source>
        <dbReference type="EMBL" id="CEP61366.1"/>
    </source>
</evidence>
<feature type="compositionally biased region" description="Polar residues" evidence="7">
    <location>
        <begin position="213"/>
        <end position="225"/>
    </location>
</feature>
<feature type="region of interest" description="Disordered" evidence="7">
    <location>
        <begin position="159"/>
        <end position="225"/>
    </location>
</feature>
<dbReference type="PANTHER" id="PTHR21964">
    <property type="entry name" value="BREAST CANCER METASTASIS-SUPPRESSOR 1"/>
    <property type="match status" value="1"/>
</dbReference>
<keyword evidence="9" id="KW-1185">Reference proteome</keyword>
<dbReference type="SMART" id="SM01401">
    <property type="entry name" value="Sds3"/>
    <property type="match status" value="1"/>
</dbReference>
<dbReference type="InterPro" id="IPR013907">
    <property type="entry name" value="Sds3"/>
</dbReference>
<feature type="compositionally biased region" description="Polar residues" evidence="7">
    <location>
        <begin position="159"/>
        <end position="169"/>
    </location>
</feature>
<dbReference type="GO" id="GO:0061188">
    <property type="term" value="P:negative regulation of rDNA heterochromatin formation"/>
    <property type="evidence" value="ECO:0007669"/>
    <property type="project" value="EnsemblFungi"/>
</dbReference>
<dbReference type="GO" id="GO:0033698">
    <property type="term" value="C:Rpd3L complex"/>
    <property type="evidence" value="ECO:0007669"/>
    <property type="project" value="EnsemblFungi"/>
</dbReference>
<dbReference type="OrthoDB" id="70376at2759"/>
<dbReference type="GO" id="GO:0005829">
    <property type="term" value="C:cytosol"/>
    <property type="evidence" value="ECO:0007669"/>
    <property type="project" value="EnsemblFungi"/>
</dbReference>
<evidence type="ECO:0000256" key="3">
    <source>
        <dbReference type="ARBA" id="ARBA00023015"/>
    </source>
</evidence>
<reference evidence="8 9" key="1">
    <citation type="submission" date="2014-12" db="EMBL/GenBank/DDBJ databases">
        <authorList>
            <person name="Neuveglise Cecile"/>
        </authorList>
    </citation>
    <scope>NUCLEOTIDE SEQUENCE [LARGE SCALE GENOMIC DNA]</scope>
    <source>
        <strain evidence="8 9">CBS 12615</strain>
    </source>
</reference>
<evidence type="ECO:0000256" key="6">
    <source>
        <dbReference type="SAM" id="Coils"/>
    </source>
</evidence>
<evidence type="ECO:0000256" key="2">
    <source>
        <dbReference type="ARBA" id="ARBA00022491"/>
    </source>
</evidence>
<dbReference type="RefSeq" id="XP_022627600.1">
    <property type="nucleotide sequence ID" value="XM_022773092.1"/>
</dbReference>
<dbReference type="GO" id="GO:2000217">
    <property type="term" value="P:regulation of invasive growth in response to glucose limitation"/>
    <property type="evidence" value="ECO:0007669"/>
    <property type="project" value="EnsemblFungi"/>
</dbReference>
<comment type="subcellular location">
    <subcellularLocation>
        <location evidence="1">Nucleus</location>
    </subcellularLocation>
</comment>
<evidence type="ECO:0000256" key="5">
    <source>
        <dbReference type="ARBA" id="ARBA00023242"/>
    </source>
</evidence>
<dbReference type="GO" id="GO:0004407">
    <property type="term" value="F:histone deacetylase activity"/>
    <property type="evidence" value="ECO:0007669"/>
    <property type="project" value="EnsemblFungi"/>
</dbReference>
<dbReference type="GO" id="GO:0034605">
    <property type="term" value="P:cellular response to heat"/>
    <property type="evidence" value="ECO:0007669"/>
    <property type="project" value="EnsemblFungi"/>
</dbReference>
<evidence type="ECO:0000313" key="9">
    <source>
        <dbReference type="Proteomes" id="UP000054304"/>
    </source>
</evidence>
<feature type="coiled-coil region" evidence="6">
    <location>
        <begin position="111"/>
        <end position="138"/>
    </location>
</feature>
<evidence type="ECO:0000256" key="1">
    <source>
        <dbReference type="ARBA" id="ARBA00004123"/>
    </source>
</evidence>
<proteinExistence type="predicted"/>
<dbReference type="Proteomes" id="UP000054304">
    <property type="component" value="Unassembled WGS sequence"/>
</dbReference>
<dbReference type="GeneID" id="34684788"/>
<dbReference type="GO" id="GO:0031507">
    <property type="term" value="P:heterochromatin formation"/>
    <property type="evidence" value="ECO:0007669"/>
    <property type="project" value="EnsemblFungi"/>
</dbReference>
<dbReference type="AlphaFoldDB" id="A0A0C7N429"/>